<dbReference type="Gene3D" id="3.30.70.870">
    <property type="entry name" value="Elongation Factor G (Translational Gtpase), domain 3"/>
    <property type="match status" value="1"/>
</dbReference>
<reference evidence="2 3" key="1">
    <citation type="submission" date="2019-12" db="EMBL/GenBank/DDBJ databases">
        <authorList>
            <person name="Alioto T."/>
            <person name="Alioto T."/>
            <person name="Gomez Garrido J."/>
        </authorList>
    </citation>
    <scope>NUCLEOTIDE SEQUENCE [LARGE SCALE GENOMIC DNA]</scope>
</reference>
<dbReference type="Proteomes" id="UP000594638">
    <property type="component" value="Unassembled WGS sequence"/>
</dbReference>
<dbReference type="InterPro" id="IPR048876">
    <property type="entry name" value="BipA_C"/>
</dbReference>
<dbReference type="Gene3D" id="3.30.70.240">
    <property type="match status" value="1"/>
</dbReference>
<dbReference type="EMBL" id="CACTIH010007546">
    <property type="protein sequence ID" value="CAA3015382.1"/>
    <property type="molecule type" value="Genomic_DNA"/>
</dbReference>
<keyword evidence="2" id="KW-0648">Protein biosynthesis</keyword>
<dbReference type="InterPro" id="IPR035647">
    <property type="entry name" value="EFG_III/V"/>
</dbReference>
<dbReference type="Gramene" id="OE9A111245T1">
    <property type="protein sequence ID" value="OE9A111245C1"/>
    <property type="gene ID" value="OE9A111245"/>
</dbReference>
<evidence type="ECO:0000313" key="3">
    <source>
        <dbReference type="Proteomes" id="UP000594638"/>
    </source>
</evidence>
<dbReference type="SUPFAM" id="SSF54980">
    <property type="entry name" value="EF-G C-terminal domain-like"/>
    <property type="match status" value="1"/>
</dbReference>
<dbReference type="Gene3D" id="2.40.50.250">
    <property type="entry name" value="bipa protein"/>
    <property type="match status" value="1"/>
</dbReference>
<protein>
    <submittedName>
        <fullName evidence="2">Elongation factor -like SVR3, chloroplastic isoform X1</fullName>
    </submittedName>
</protein>
<dbReference type="Pfam" id="PF21018">
    <property type="entry name" value="BipA_C"/>
    <property type="match status" value="1"/>
</dbReference>
<proteinExistence type="predicted"/>
<dbReference type="GO" id="GO:0003746">
    <property type="term" value="F:translation elongation factor activity"/>
    <property type="evidence" value="ECO:0007669"/>
    <property type="project" value="UniProtKB-KW"/>
</dbReference>
<gene>
    <name evidence="2" type="ORF">OLEA9_A111245</name>
</gene>
<feature type="domain" description="TypA/BipA C-terminal" evidence="1">
    <location>
        <begin position="230"/>
        <end position="340"/>
    </location>
</feature>
<dbReference type="InterPro" id="IPR042116">
    <property type="entry name" value="TypA/BipA_C"/>
</dbReference>
<sequence length="347" mass="39238">MWIFQLSENEDLSGESTTVNEEVKHEPNEEYEDLPRVFDSLARITEKRDVDITLLIAYYILQRRRNCRKSWEGKRNDVNGGTNLSLLNITPTSGFVTTSPNFSLSNVFEFSAIKWRVAGSGPDVDDEERDDFPYACDFGGNEELRVFLLRYSFGGKYPQTGELLRGKPVKTTLVKHKIPTRGLPGLRNSILTASRGTAVLNSIFDEYGPWAGDISTGDLGSLLRSNPQCKQDGTTTSYALLSSQERGQLFIGPGVVVYKGQMVGIHQRPGDLSLNVYKKKAVKEQISCFYALDYLLIFWLAHVMVLDTPLDYSLDDCIEYIQEDELVEITLQSIRMCKNQKMAKKTR</sequence>
<keyword evidence="2" id="KW-0251">Elongation factor</keyword>
<dbReference type="AlphaFoldDB" id="A0A8S0UB40"/>
<keyword evidence="3" id="KW-1185">Reference proteome</keyword>
<name>A0A8S0UB40_OLEEU</name>
<evidence type="ECO:0000259" key="1">
    <source>
        <dbReference type="Pfam" id="PF21018"/>
    </source>
</evidence>
<dbReference type="OrthoDB" id="364892at2759"/>
<organism evidence="2 3">
    <name type="scientific">Olea europaea subsp. europaea</name>
    <dbReference type="NCBI Taxonomy" id="158383"/>
    <lineage>
        <taxon>Eukaryota</taxon>
        <taxon>Viridiplantae</taxon>
        <taxon>Streptophyta</taxon>
        <taxon>Embryophyta</taxon>
        <taxon>Tracheophyta</taxon>
        <taxon>Spermatophyta</taxon>
        <taxon>Magnoliopsida</taxon>
        <taxon>eudicotyledons</taxon>
        <taxon>Gunneridae</taxon>
        <taxon>Pentapetalae</taxon>
        <taxon>asterids</taxon>
        <taxon>lamiids</taxon>
        <taxon>Lamiales</taxon>
        <taxon>Oleaceae</taxon>
        <taxon>Oleeae</taxon>
        <taxon>Olea</taxon>
    </lineage>
</organism>
<accession>A0A8S0UB40</accession>
<comment type="caution">
    <text evidence="2">The sequence shown here is derived from an EMBL/GenBank/DDBJ whole genome shotgun (WGS) entry which is preliminary data.</text>
</comment>
<evidence type="ECO:0000313" key="2">
    <source>
        <dbReference type="EMBL" id="CAA3015382.1"/>
    </source>
</evidence>